<comment type="similarity">
    <text evidence="5">Belongs to the PRA1 family.</text>
</comment>
<dbReference type="EMBL" id="HBGK01017193">
    <property type="protein sequence ID" value="CAD9279703.1"/>
    <property type="molecule type" value="Transcribed_RNA"/>
</dbReference>
<name>A0A7S1UXJ1_9STRA</name>
<reference evidence="6" key="1">
    <citation type="submission" date="2021-01" db="EMBL/GenBank/DDBJ databases">
        <authorList>
            <person name="Corre E."/>
            <person name="Pelletier E."/>
            <person name="Niang G."/>
            <person name="Scheremetjew M."/>
            <person name="Finn R."/>
            <person name="Kale V."/>
            <person name="Holt S."/>
            <person name="Cochrane G."/>
            <person name="Meng A."/>
            <person name="Brown T."/>
            <person name="Cohen L."/>
        </authorList>
    </citation>
    <scope>NUCLEOTIDE SEQUENCE</scope>
    <source>
        <strain evidence="6">CCMP 410</strain>
    </source>
</reference>
<proteinExistence type="inferred from homology"/>
<comment type="subcellular location">
    <subcellularLocation>
        <location evidence="1 5">Membrane</location>
        <topology evidence="1 5">Multi-pass membrane protein</topology>
    </subcellularLocation>
</comment>
<evidence type="ECO:0000256" key="5">
    <source>
        <dbReference type="RuleBase" id="RU363107"/>
    </source>
</evidence>
<evidence type="ECO:0000256" key="1">
    <source>
        <dbReference type="ARBA" id="ARBA00004141"/>
    </source>
</evidence>
<evidence type="ECO:0000256" key="2">
    <source>
        <dbReference type="ARBA" id="ARBA00022692"/>
    </source>
</evidence>
<keyword evidence="2 5" id="KW-0812">Transmembrane</keyword>
<protein>
    <recommendedName>
        <fullName evidence="5">PRA1 family protein</fullName>
    </recommendedName>
</protein>
<dbReference type="AlphaFoldDB" id="A0A7S1UXJ1"/>
<evidence type="ECO:0000313" key="6">
    <source>
        <dbReference type="EMBL" id="CAD9279703.1"/>
    </source>
</evidence>
<feature type="transmembrane region" description="Helical" evidence="5">
    <location>
        <begin position="85"/>
        <end position="118"/>
    </location>
</feature>
<gene>
    <name evidence="6" type="ORF">GOCE00092_LOCUS8613</name>
</gene>
<sequence length="220" mass="24501">MGAMNSVKEKWDSSGGNELISKVSSSIPQGTKDYLGSAQKQLFNRDNLRSITVFFGIGEERPFYVEKAPSLLFARLKHNLQFFYLNYLLVFAVLFVLTLIISPSAIIGIALLGFAWVYVVRRTSEGSTKVYNFTITQKQATIGMGIISAFVLMYLLSHIFWWTIFSGGFLISIHAGLRDASMHQDSNDRVEMSGDLSLEENAAFLNPVENGPKVQAVEVV</sequence>
<dbReference type="PANTHER" id="PTHR19317:SF0">
    <property type="entry name" value="PRENYLATED RAB ACCEPTOR PROTEIN 1"/>
    <property type="match status" value="1"/>
</dbReference>
<evidence type="ECO:0000256" key="3">
    <source>
        <dbReference type="ARBA" id="ARBA00022989"/>
    </source>
</evidence>
<feature type="transmembrane region" description="Helical" evidence="5">
    <location>
        <begin position="130"/>
        <end position="153"/>
    </location>
</feature>
<keyword evidence="4 5" id="KW-0472">Membrane</keyword>
<keyword evidence="3 5" id="KW-1133">Transmembrane helix</keyword>
<evidence type="ECO:0000256" key="4">
    <source>
        <dbReference type="ARBA" id="ARBA00023136"/>
    </source>
</evidence>
<dbReference type="PANTHER" id="PTHR19317">
    <property type="entry name" value="PRENYLATED RAB ACCEPTOR 1-RELATED"/>
    <property type="match status" value="1"/>
</dbReference>
<dbReference type="Pfam" id="PF03208">
    <property type="entry name" value="PRA1"/>
    <property type="match status" value="1"/>
</dbReference>
<accession>A0A7S1UXJ1</accession>
<dbReference type="GO" id="GO:0005794">
    <property type="term" value="C:Golgi apparatus"/>
    <property type="evidence" value="ECO:0007669"/>
    <property type="project" value="TreeGrafter"/>
</dbReference>
<dbReference type="InterPro" id="IPR004895">
    <property type="entry name" value="Prenylated_rab_accept_PRA1"/>
</dbReference>
<dbReference type="GO" id="GO:0016020">
    <property type="term" value="C:membrane"/>
    <property type="evidence" value="ECO:0007669"/>
    <property type="project" value="UniProtKB-SubCell"/>
</dbReference>
<organism evidence="6">
    <name type="scientific">Grammatophora oceanica</name>
    <dbReference type="NCBI Taxonomy" id="210454"/>
    <lineage>
        <taxon>Eukaryota</taxon>
        <taxon>Sar</taxon>
        <taxon>Stramenopiles</taxon>
        <taxon>Ochrophyta</taxon>
        <taxon>Bacillariophyta</taxon>
        <taxon>Fragilariophyceae</taxon>
        <taxon>Fragilariophycidae</taxon>
        <taxon>Rhabdonematales</taxon>
        <taxon>Grammatophoraceae</taxon>
        <taxon>Grammatophora</taxon>
    </lineage>
</organism>